<dbReference type="EC" id="2.7.11.1" evidence="1"/>
<name>A0A6A5ZUF2_9PLEO</name>
<evidence type="ECO:0000259" key="10">
    <source>
        <dbReference type="PROSITE" id="PS50011"/>
    </source>
</evidence>
<organism evidence="11 12">
    <name type="scientific">Lophiotrema nucula</name>
    <dbReference type="NCBI Taxonomy" id="690887"/>
    <lineage>
        <taxon>Eukaryota</taxon>
        <taxon>Fungi</taxon>
        <taxon>Dikarya</taxon>
        <taxon>Ascomycota</taxon>
        <taxon>Pezizomycotina</taxon>
        <taxon>Dothideomycetes</taxon>
        <taxon>Pleosporomycetidae</taxon>
        <taxon>Pleosporales</taxon>
        <taxon>Lophiotremataceae</taxon>
        <taxon>Lophiotrema</taxon>
    </lineage>
</organism>
<proteinExistence type="predicted"/>
<dbReference type="InterPro" id="IPR008271">
    <property type="entry name" value="Ser/Thr_kinase_AS"/>
</dbReference>
<keyword evidence="4" id="KW-0547">Nucleotide-binding</keyword>
<evidence type="ECO:0000256" key="2">
    <source>
        <dbReference type="ARBA" id="ARBA00022527"/>
    </source>
</evidence>
<evidence type="ECO:0000313" key="12">
    <source>
        <dbReference type="Proteomes" id="UP000799770"/>
    </source>
</evidence>
<dbReference type="InterPro" id="IPR000719">
    <property type="entry name" value="Prot_kinase_dom"/>
</dbReference>
<evidence type="ECO:0000256" key="8">
    <source>
        <dbReference type="ARBA" id="ARBA00048679"/>
    </source>
</evidence>
<feature type="domain" description="Protein kinase" evidence="10">
    <location>
        <begin position="27"/>
        <end position="374"/>
    </location>
</feature>
<keyword evidence="2" id="KW-0723">Serine/threonine-protein kinase</keyword>
<feature type="region of interest" description="Disordered" evidence="9">
    <location>
        <begin position="1"/>
        <end position="30"/>
    </location>
</feature>
<dbReference type="PANTHER" id="PTHR43671">
    <property type="entry name" value="SERINE/THREONINE-PROTEIN KINASE NEK"/>
    <property type="match status" value="1"/>
</dbReference>
<gene>
    <name evidence="11" type="ORF">BDV96DRAFT_639105</name>
</gene>
<evidence type="ECO:0000256" key="7">
    <source>
        <dbReference type="ARBA" id="ARBA00047899"/>
    </source>
</evidence>
<protein>
    <recommendedName>
        <fullName evidence="1">non-specific serine/threonine protein kinase</fullName>
        <ecNumber evidence="1">2.7.11.1</ecNumber>
    </recommendedName>
</protein>
<accession>A0A6A5ZUF2</accession>
<dbReference type="SMART" id="SM00220">
    <property type="entry name" value="S_TKc"/>
    <property type="match status" value="1"/>
</dbReference>
<dbReference type="InterPro" id="IPR011009">
    <property type="entry name" value="Kinase-like_dom_sf"/>
</dbReference>
<dbReference type="OrthoDB" id="310217at2759"/>
<reference evidence="11" key="1">
    <citation type="journal article" date="2020" name="Stud. Mycol.">
        <title>101 Dothideomycetes genomes: a test case for predicting lifestyles and emergence of pathogens.</title>
        <authorList>
            <person name="Haridas S."/>
            <person name="Albert R."/>
            <person name="Binder M."/>
            <person name="Bloem J."/>
            <person name="Labutti K."/>
            <person name="Salamov A."/>
            <person name="Andreopoulos B."/>
            <person name="Baker S."/>
            <person name="Barry K."/>
            <person name="Bills G."/>
            <person name="Bluhm B."/>
            <person name="Cannon C."/>
            <person name="Castanera R."/>
            <person name="Culley D."/>
            <person name="Daum C."/>
            <person name="Ezra D."/>
            <person name="Gonzalez J."/>
            <person name="Henrissat B."/>
            <person name="Kuo A."/>
            <person name="Liang C."/>
            <person name="Lipzen A."/>
            <person name="Lutzoni F."/>
            <person name="Magnuson J."/>
            <person name="Mondo S."/>
            <person name="Nolan M."/>
            <person name="Ohm R."/>
            <person name="Pangilinan J."/>
            <person name="Park H.-J."/>
            <person name="Ramirez L."/>
            <person name="Alfaro M."/>
            <person name="Sun H."/>
            <person name="Tritt A."/>
            <person name="Yoshinaga Y."/>
            <person name="Zwiers L.-H."/>
            <person name="Turgeon B."/>
            <person name="Goodwin S."/>
            <person name="Spatafora J."/>
            <person name="Crous P."/>
            <person name="Grigoriev I."/>
        </authorList>
    </citation>
    <scope>NUCLEOTIDE SEQUENCE</scope>
    <source>
        <strain evidence="11">CBS 627.86</strain>
    </source>
</reference>
<dbReference type="AlphaFoldDB" id="A0A6A5ZUF2"/>
<dbReference type="GO" id="GO:0005524">
    <property type="term" value="F:ATP binding"/>
    <property type="evidence" value="ECO:0007669"/>
    <property type="project" value="UniProtKB-KW"/>
</dbReference>
<evidence type="ECO:0000313" key="11">
    <source>
        <dbReference type="EMBL" id="KAF2122523.1"/>
    </source>
</evidence>
<evidence type="ECO:0000256" key="9">
    <source>
        <dbReference type="SAM" id="MobiDB-lite"/>
    </source>
</evidence>
<dbReference type="Gene3D" id="1.10.510.10">
    <property type="entry name" value="Transferase(Phosphotransferase) domain 1"/>
    <property type="match status" value="1"/>
</dbReference>
<evidence type="ECO:0000256" key="5">
    <source>
        <dbReference type="ARBA" id="ARBA00022777"/>
    </source>
</evidence>
<comment type="catalytic activity">
    <reaction evidence="8">
        <text>L-seryl-[protein] + ATP = O-phospho-L-seryl-[protein] + ADP + H(+)</text>
        <dbReference type="Rhea" id="RHEA:17989"/>
        <dbReference type="Rhea" id="RHEA-COMP:9863"/>
        <dbReference type="Rhea" id="RHEA-COMP:11604"/>
        <dbReference type="ChEBI" id="CHEBI:15378"/>
        <dbReference type="ChEBI" id="CHEBI:29999"/>
        <dbReference type="ChEBI" id="CHEBI:30616"/>
        <dbReference type="ChEBI" id="CHEBI:83421"/>
        <dbReference type="ChEBI" id="CHEBI:456216"/>
        <dbReference type="EC" id="2.7.11.1"/>
    </reaction>
</comment>
<dbReference type="Pfam" id="PF00069">
    <property type="entry name" value="Pkinase"/>
    <property type="match status" value="1"/>
</dbReference>
<keyword evidence="12" id="KW-1185">Reference proteome</keyword>
<dbReference type="PANTHER" id="PTHR43671:SF98">
    <property type="entry name" value="SERINE_THREONINE-PROTEIN KINASE NEK11"/>
    <property type="match status" value="1"/>
</dbReference>
<dbReference type="Proteomes" id="UP000799770">
    <property type="component" value="Unassembled WGS sequence"/>
</dbReference>
<evidence type="ECO:0000256" key="6">
    <source>
        <dbReference type="ARBA" id="ARBA00022840"/>
    </source>
</evidence>
<evidence type="ECO:0000256" key="3">
    <source>
        <dbReference type="ARBA" id="ARBA00022679"/>
    </source>
</evidence>
<sequence length="402" mass="45564">MPARRNKERKGPAASTRATESAQHEESELGDLFEHDGDGYVLIKQVTREVAIRRHMDCRSELIVTKVFHRPGREPGYKPGEIRVIELLAPCNRIVPILAWHETIPRPGFSTAIYPYSEQGDLDNWRQLEFVAKSHKPVPESYIWRFVIQMSQALAFMHGQLQLSASSPNSISKTTGKSAARKKDVCIIHKDIKPKNVLVYYPPSSTYPSFKLHDFGCASLSLPSSSSDIDRYGTYEWQPPENPLINTPAADIWSLGACIHYLCTGRPPIENPSKTMQRVRKQHGNRDPLEVEEYDSPSRYYAARARRVVTPINLDAEEQEEQLRAPFSGNRAAFPEYNAEYSDSLNDCMHRLLAMDAGNRPTGREMMQDVEPRARLLLRQMGNRSALADLDLVVAGRVYSLK</sequence>
<dbReference type="InterPro" id="IPR050660">
    <property type="entry name" value="NEK_Ser/Thr_kinase"/>
</dbReference>
<comment type="catalytic activity">
    <reaction evidence="7">
        <text>L-threonyl-[protein] + ATP = O-phospho-L-threonyl-[protein] + ADP + H(+)</text>
        <dbReference type="Rhea" id="RHEA:46608"/>
        <dbReference type="Rhea" id="RHEA-COMP:11060"/>
        <dbReference type="Rhea" id="RHEA-COMP:11605"/>
        <dbReference type="ChEBI" id="CHEBI:15378"/>
        <dbReference type="ChEBI" id="CHEBI:30013"/>
        <dbReference type="ChEBI" id="CHEBI:30616"/>
        <dbReference type="ChEBI" id="CHEBI:61977"/>
        <dbReference type="ChEBI" id="CHEBI:456216"/>
        <dbReference type="EC" id="2.7.11.1"/>
    </reaction>
</comment>
<keyword evidence="3" id="KW-0808">Transferase</keyword>
<dbReference type="GO" id="GO:0004674">
    <property type="term" value="F:protein serine/threonine kinase activity"/>
    <property type="evidence" value="ECO:0007669"/>
    <property type="project" value="UniProtKB-KW"/>
</dbReference>
<keyword evidence="6" id="KW-0067">ATP-binding</keyword>
<evidence type="ECO:0000256" key="1">
    <source>
        <dbReference type="ARBA" id="ARBA00012513"/>
    </source>
</evidence>
<keyword evidence="5 11" id="KW-0418">Kinase</keyword>
<evidence type="ECO:0000256" key="4">
    <source>
        <dbReference type="ARBA" id="ARBA00022741"/>
    </source>
</evidence>
<dbReference type="SUPFAM" id="SSF56112">
    <property type="entry name" value="Protein kinase-like (PK-like)"/>
    <property type="match status" value="1"/>
</dbReference>
<dbReference type="PROSITE" id="PS50011">
    <property type="entry name" value="PROTEIN_KINASE_DOM"/>
    <property type="match status" value="1"/>
</dbReference>
<dbReference type="EMBL" id="ML977310">
    <property type="protein sequence ID" value="KAF2122523.1"/>
    <property type="molecule type" value="Genomic_DNA"/>
</dbReference>
<dbReference type="PROSITE" id="PS00108">
    <property type="entry name" value="PROTEIN_KINASE_ST"/>
    <property type="match status" value="1"/>
</dbReference>